<dbReference type="AlphaFoldDB" id="A0A3S4WG94"/>
<dbReference type="Proteomes" id="UP000269542">
    <property type="component" value="Chromosome"/>
</dbReference>
<name>A0A3S4WG94_9ACTO</name>
<accession>A0A3S4WG94</accession>
<dbReference type="KEGG" id="tbw:NCTC13354_00954"/>
<protein>
    <submittedName>
        <fullName evidence="1">Uncharacterized protein</fullName>
    </submittedName>
</protein>
<reference evidence="1 2" key="1">
    <citation type="submission" date="2018-12" db="EMBL/GenBank/DDBJ databases">
        <authorList>
            <consortium name="Pathogen Informatics"/>
        </authorList>
    </citation>
    <scope>NUCLEOTIDE SEQUENCE [LARGE SCALE GENOMIC DNA]</scope>
    <source>
        <strain evidence="1 2">NCTC13354</strain>
    </source>
</reference>
<evidence type="ECO:0000313" key="2">
    <source>
        <dbReference type="Proteomes" id="UP000269542"/>
    </source>
</evidence>
<dbReference type="EMBL" id="LR134476">
    <property type="protein sequence ID" value="VEI13243.1"/>
    <property type="molecule type" value="Genomic_DNA"/>
</dbReference>
<gene>
    <name evidence="1" type="ORF">NCTC13354_00954</name>
</gene>
<evidence type="ECO:0000313" key="1">
    <source>
        <dbReference type="EMBL" id="VEI13243.1"/>
    </source>
</evidence>
<sequence length="54" mass="5917">MTPEETLAAHNRGEIELTAAEMAAVELSLAVKKRLLEATIDDFEVAVDDLKPHI</sequence>
<dbReference type="RefSeq" id="WP_164712359.1">
    <property type="nucleotide sequence ID" value="NZ_LR134476.1"/>
</dbReference>
<keyword evidence="2" id="KW-1185">Reference proteome</keyword>
<proteinExistence type="predicted"/>
<organism evidence="1 2">
    <name type="scientific">Trueperella bialowiezensis</name>
    <dbReference type="NCBI Taxonomy" id="312285"/>
    <lineage>
        <taxon>Bacteria</taxon>
        <taxon>Bacillati</taxon>
        <taxon>Actinomycetota</taxon>
        <taxon>Actinomycetes</taxon>
        <taxon>Actinomycetales</taxon>
        <taxon>Actinomycetaceae</taxon>
        <taxon>Trueperella</taxon>
    </lineage>
</organism>